<dbReference type="InterPro" id="IPR028994">
    <property type="entry name" value="Integrin_alpha_N"/>
</dbReference>
<organism evidence="2 3">
    <name type="scientific">Podospora australis</name>
    <dbReference type="NCBI Taxonomy" id="1536484"/>
    <lineage>
        <taxon>Eukaryota</taxon>
        <taxon>Fungi</taxon>
        <taxon>Dikarya</taxon>
        <taxon>Ascomycota</taxon>
        <taxon>Pezizomycotina</taxon>
        <taxon>Sordariomycetes</taxon>
        <taxon>Sordariomycetidae</taxon>
        <taxon>Sordariales</taxon>
        <taxon>Podosporaceae</taxon>
        <taxon>Podospora</taxon>
    </lineage>
</organism>
<accession>A0AAN7ACS3</accession>
<comment type="caution">
    <text evidence="2">The sequence shown here is derived from an EMBL/GenBank/DDBJ whole genome shotgun (WGS) entry which is preliminary data.</text>
</comment>
<dbReference type="Gene3D" id="3.40.50.1110">
    <property type="entry name" value="SGNH hydrolase"/>
    <property type="match status" value="1"/>
</dbReference>
<dbReference type="Proteomes" id="UP001302126">
    <property type="component" value="Unassembled WGS sequence"/>
</dbReference>
<dbReference type="InterPro" id="IPR036514">
    <property type="entry name" value="SGNH_hydro_sf"/>
</dbReference>
<sequence length="851" mass="90341">MAMYKTALPPHIEGVGTAALLTPLYTSAAPGTAVKPGTKLRILCVGDSITAGVRSTEVNVGYRASTISNRASNSFPQRPNIFLVHAGTNDMNPNNSNTTEGTDPVAASQRLGAMIDRIFVACPDAVVLVAMIINTCREAQYVSNVKAFQALVPGVVNQRRLAGKHTLAVNFTSMPTSLFPDCLHPADAGYKVMGDYWFDFLTQVPKEWITAPVGPDPKRVDGIDANGGLDPDIPAPDYGTSPVQTTSKQTIANAAAAAANPNTPRMCNTKPHWYSTGKIAAGKGFMGEWKFARTWDGAGQLASGIGRDPKYVRLVDMNGDGKADYVWIDPNSGAMYCWTNNLPNTSWSRAGNNTNGLIAPGRGTPGVGVQLADLNGDGRADYLAITPETGAVRVWWNYGPDAASANGWKFVDGGQVARGSAHANWKTLRFPDINGDGRADYVYIGEGGSLSAFLNSGSVGGQDVRWSALGGIAEGDASIPSVDHLVFADIDGDGRDDYLIWEAQSGLTGYLNQRTQREGVPKWINQGGPRTLAPGTKKPFNETRLADMDGDGKADHVHVGPNGALTVVYNRGAANTTVTMDGLRFADIDGDGLDDYIWVYPDTGAPTVYINKGPDANDGLGWRWNTVNGGNPITPGQGPSATVQFGDINGDGKDDYLTIDPKTGALRVWLNKGPDANSPTGWRFDEQGLMATGFGRGDRVRIADIDGDGKDDYIFLRPNGGTTIYRNTWDPTTPPRTGIWSALPQADAGGIGQRPEEISFYDVNGDGKADYVWTSAITGKARVYYNNYPPPAGGKMWVDGGEVAGGVGTSGSCVRWATLQNTGRASYIAVNPTNGAIAAWLSGCDDLGPAP</sequence>
<dbReference type="SUPFAM" id="SSF52266">
    <property type="entry name" value="SGNH hydrolase"/>
    <property type="match status" value="1"/>
</dbReference>
<proteinExistence type="predicted"/>
<dbReference type="PANTHER" id="PTHR46580">
    <property type="entry name" value="SENSOR KINASE-RELATED"/>
    <property type="match status" value="1"/>
</dbReference>
<dbReference type="CDD" id="cd01833">
    <property type="entry name" value="XynB_like"/>
    <property type="match status" value="1"/>
</dbReference>
<dbReference type="InterPro" id="IPR013517">
    <property type="entry name" value="FG-GAP"/>
</dbReference>
<keyword evidence="3" id="KW-1185">Reference proteome</keyword>
<evidence type="ECO:0000313" key="2">
    <source>
        <dbReference type="EMBL" id="KAK4183861.1"/>
    </source>
</evidence>
<reference evidence="2" key="2">
    <citation type="submission" date="2023-05" db="EMBL/GenBank/DDBJ databases">
        <authorList>
            <consortium name="Lawrence Berkeley National Laboratory"/>
            <person name="Steindorff A."/>
            <person name="Hensen N."/>
            <person name="Bonometti L."/>
            <person name="Westerberg I."/>
            <person name="Brannstrom I.O."/>
            <person name="Guillou S."/>
            <person name="Cros-Aarteil S."/>
            <person name="Calhoun S."/>
            <person name="Haridas S."/>
            <person name="Kuo A."/>
            <person name="Mondo S."/>
            <person name="Pangilinan J."/>
            <person name="Riley R."/>
            <person name="Labutti K."/>
            <person name="Andreopoulos B."/>
            <person name="Lipzen A."/>
            <person name="Chen C."/>
            <person name="Yanf M."/>
            <person name="Daum C."/>
            <person name="Ng V."/>
            <person name="Clum A."/>
            <person name="Ohm R."/>
            <person name="Martin F."/>
            <person name="Silar P."/>
            <person name="Natvig D."/>
            <person name="Lalanne C."/>
            <person name="Gautier V."/>
            <person name="Ament-Velasquez S.L."/>
            <person name="Kruys A."/>
            <person name="Hutchinson M.I."/>
            <person name="Powell A.J."/>
            <person name="Barry K."/>
            <person name="Miller A.N."/>
            <person name="Grigoriev I.V."/>
            <person name="Debuchy R."/>
            <person name="Gladieux P."/>
            <person name="Thoren M.H."/>
            <person name="Johannesson H."/>
        </authorList>
    </citation>
    <scope>NUCLEOTIDE SEQUENCE</scope>
    <source>
        <strain evidence="2">PSN309</strain>
    </source>
</reference>
<evidence type="ECO:0008006" key="4">
    <source>
        <dbReference type="Google" id="ProtNLM"/>
    </source>
</evidence>
<name>A0AAN7ACS3_9PEZI</name>
<dbReference type="Pfam" id="PF13517">
    <property type="entry name" value="FG-GAP_3"/>
    <property type="match status" value="4"/>
</dbReference>
<reference evidence="2" key="1">
    <citation type="journal article" date="2023" name="Mol. Phylogenet. Evol.">
        <title>Genome-scale phylogeny and comparative genomics of the fungal order Sordariales.</title>
        <authorList>
            <person name="Hensen N."/>
            <person name="Bonometti L."/>
            <person name="Westerberg I."/>
            <person name="Brannstrom I.O."/>
            <person name="Guillou S."/>
            <person name="Cros-Aarteil S."/>
            <person name="Calhoun S."/>
            <person name="Haridas S."/>
            <person name="Kuo A."/>
            <person name="Mondo S."/>
            <person name="Pangilinan J."/>
            <person name="Riley R."/>
            <person name="LaButti K."/>
            <person name="Andreopoulos B."/>
            <person name="Lipzen A."/>
            <person name="Chen C."/>
            <person name="Yan M."/>
            <person name="Daum C."/>
            <person name="Ng V."/>
            <person name="Clum A."/>
            <person name="Steindorff A."/>
            <person name="Ohm R.A."/>
            <person name="Martin F."/>
            <person name="Silar P."/>
            <person name="Natvig D.O."/>
            <person name="Lalanne C."/>
            <person name="Gautier V."/>
            <person name="Ament-Velasquez S.L."/>
            <person name="Kruys A."/>
            <person name="Hutchinson M.I."/>
            <person name="Powell A.J."/>
            <person name="Barry K."/>
            <person name="Miller A.N."/>
            <person name="Grigoriev I.V."/>
            <person name="Debuchy R."/>
            <person name="Gladieux P."/>
            <person name="Hiltunen Thoren M."/>
            <person name="Johannesson H."/>
        </authorList>
    </citation>
    <scope>NUCLEOTIDE SEQUENCE</scope>
    <source>
        <strain evidence="2">PSN309</strain>
    </source>
</reference>
<evidence type="ECO:0000256" key="1">
    <source>
        <dbReference type="ARBA" id="ARBA00022729"/>
    </source>
</evidence>
<protein>
    <recommendedName>
        <fullName evidence="4">Carbohydrate Esterase Family 3</fullName>
    </recommendedName>
</protein>
<dbReference type="EMBL" id="MU864518">
    <property type="protein sequence ID" value="KAK4183861.1"/>
    <property type="molecule type" value="Genomic_DNA"/>
</dbReference>
<keyword evidence="1" id="KW-0732">Signal</keyword>
<evidence type="ECO:0000313" key="3">
    <source>
        <dbReference type="Proteomes" id="UP001302126"/>
    </source>
</evidence>
<dbReference type="PANTHER" id="PTHR46580:SF4">
    <property type="entry name" value="ATP_GTP-BINDING PROTEIN"/>
    <property type="match status" value="1"/>
</dbReference>
<dbReference type="Gene3D" id="2.130.10.130">
    <property type="entry name" value="Integrin alpha, N-terminal"/>
    <property type="match status" value="2"/>
</dbReference>
<dbReference type="AlphaFoldDB" id="A0AAN7ACS3"/>
<dbReference type="SUPFAM" id="SSF69318">
    <property type="entry name" value="Integrin alpha N-terminal domain"/>
    <property type="match status" value="2"/>
</dbReference>
<gene>
    <name evidence="2" type="ORF">QBC35DRAFT_525860</name>
</gene>